<dbReference type="AlphaFoldDB" id="A0A1E5VIW3"/>
<gene>
    <name evidence="1" type="ORF">BAE44_0013901</name>
</gene>
<keyword evidence="2" id="KW-1185">Reference proteome</keyword>
<proteinExistence type="predicted"/>
<sequence>LEIVSGLKITLTRFTGFPNLLPYRRGAWQDGKAMDLVDLSLVKTCSSTEALWCCASTLDCCVCKTIQIIGHLCHRWCSCWRTKPQRLLSHYSLHVSRNGSWKAK</sequence>
<organism evidence="1 2">
    <name type="scientific">Dichanthelium oligosanthes</name>
    <dbReference type="NCBI Taxonomy" id="888268"/>
    <lineage>
        <taxon>Eukaryota</taxon>
        <taxon>Viridiplantae</taxon>
        <taxon>Streptophyta</taxon>
        <taxon>Embryophyta</taxon>
        <taxon>Tracheophyta</taxon>
        <taxon>Spermatophyta</taxon>
        <taxon>Magnoliopsida</taxon>
        <taxon>Liliopsida</taxon>
        <taxon>Poales</taxon>
        <taxon>Poaceae</taxon>
        <taxon>PACMAD clade</taxon>
        <taxon>Panicoideae</taxon>
        <taxon>Panicodae</taxon>
        <taxon>Paniceae</taxon>
        <taxon>Dichantheliinae</taxon>
        <taxon>Dichanthelium</taxon>
    </lineage>
</organism>
<name>A0A1E5VIW3_9POAL</name>
<evidence type="ECO:0000313" key="2">
    <source>
        <dbReference type="Proteomes" id="UP000095767"/>
    </source>
</evidence>
<accession>A0A1E5VIW3</accession>
<dbReference type="STRING" id="888268.A0A1E5VIW3"/>
<dbReference type="EMBL" id="LWDX02038212">
    <property type="protein sequence ID" value="OEL25083.1"/>
    <property type="molecule type" value="Genomic_DNA"/>
</dbReference>
<dbReference type="Proteomes" id="UP000095767">
    <property type="component" value="Unassembled WGS sequence"/>
</dbReference>
<evidence type="ECO:0000313" key="1">
    <source>
        <dbReference type="EMBL" id="OEL25083.1"/>
    </source>
</evidence>
<protein>
    <submittedName>
        <fullName evidence="1">Uncharacterized protein</fullName>
    </submittedName>
</protein>
<comment type="caution">
    <text evidence="1">The sequence shown here is derived from an EMBL/GenBank/DDBJ whole genome shotgun (WGS) entry which is preliminary data.</text>
</comment>
<reference evidence="1 2" key="1">
    <citation type="submission" date="2016-09" db="EMBL/GenBank/DDBJ databases">
        <title>The draft genome of Dichanthelium oligosanthes: A C3 panicoid grass species.</title>
        <authorList>
            <person name="Studer A.J."/>
            <person name="Schnable J.C."/>
            <person name="Brutnell T.P."/>
        </authorList>
    </citation>
    <scope>NUCLEOTIDE SEQUENCE [LARGE SCALE GENOMIC DNA]</scope>
    <source>
        <strain evidence="2">cv. Kellogg 1175</strain>
        <tissue evidence="1">Leaf</tissue>
    </source>
</reference>
<feature type="non-terminal residue" evidence="1">
    <location>
        <position position="1"/>
    </location>
</feature>